<sequence length="340" mass="39400">MTSFVSIDEGYSLFLKHTPFGQPIEKCNTRNFKQLQENCFWVRINTENIAEMHYFKTFQYPIKKFPGLSIIKAYAKGIEINDECSYFLANFMTIDETRVIGNADISEEETKMLAEEIVKSFDYFEFTVVGRGQILAWFPGKYPFFEWKVPFELTGLDYTSCLPDQGGFRTLIRVISNSWRTLKDHPVNRVKIDLGENPANFLWFHSQNKHIGNIEPLSEKIKKTTIFWPNTSSLSDFAKYLGFKVVENPPINPEENIFLWVDIDLKSEDIIGLIKKWESADSRIVPKIIESSKKIVMEFNGGFNLNRKAVYLFYPGQNIGFLKRIIKPGNLPARFLFSNG</sequence>
<dbReference type="Proteomes" id="UP000485562">
    <property type="component" value="Unassembled WGS sequence"/>
</dbReference>
<gene>
    <name evidence="1" type="ORF">BWX89_01592</name>
</gene>
<protein>
    <submittedName>
        <fullName evidence="1">Cofactor-independent phosphoglycerate mutase</fullName>
    </submittedName>
</protein>
<comment type="caution">
    <text evidence="1">The sequence shown here is derived from an EMBL/GenBank/DDBJ whole genome shotgun (WGS) entry which is preliminary data.</text>
</comment>
<dbReference type="InterPro" id="IPR004456">
    <property type="entry name" value="Pglycerate_mutase_ApgM"/>
</dbReference>
<evidence type="ECO:0000313" key="1">
    <source>
        <dbReference type="EMBL" id="OQB71863.1"/>
    </source>
</evidence>
<name>A0A1V6C4K9_UNCT6</name>
<dbReference type="Pfam" id="PF10143">
    <property type="entry name" value="PhosphMutase"/>
    <property type="match status" value="1"/>
</dbReference>
<organism evidence="1">
    <name type="scientific">candidate division TA06 bacterium ADurb.Bin131</name>
    <dbReference type="NCBI Taxonomy" id="1852827"/>
    <lineage>
        <taxon>Bacteria</taxon>
        <taxon>Bacteria division TA06</taxon>
    </lineage>
</organism>
<dbReference type="GO" id="GO:0004619">
    <property type="term" value="F:phosphoglycerate mutase activity"/>
    <property type="evidence" value="ECO:0007669"/>
    <property type="project" value="InterPro"/>
</dbReference>
<accession>A0A1V6C4K9</accession>
<proteinExistence type="predicted"/>
<dbReference type="AlphaFoldDB" id="A0A1V6C4K9"/>
<dbReference type="EMBL" id="MWDQ01000148">
    <property type="protein sequence ID" value="OQB71863.1"/>
    <property type="molecule type" value="Genomic_DNA"/>
</dbReference>
<reference evidence="1" key="1">
    <citation type="submission" date="2017-02" db="EMBL/GenBank/DDBJ databases">
        <title>Delving into the versatile metabolic prowess of the omnipresent phylum Bacteroidetes.</title>
        <authorList>
            <person name="Nobu M.K."/>
            <person name="Mei R."/>
            <person name="Narihiro T."/>
            <person name="Kuroda K."/>
            <person name="Liu W.-T."/>
        </authorList>
    </citation>
    <scope>NUCLEOTIDE SEQUENCE</scope>
    <source>
        <strain evidence="1">ADurb.Bin131</strain>
    </source>
</reference>